<sequence>MRCFYEQGETAKRSQASRKYRDALTQTSVSAGGSLTVGTMTGSGYLSASGGSYERRILRSSRAVTKPGGWLT</sequence>
<dbReference type="Proteomes" id="UP000002734">
    <property type="component" value="Chromosome"/>
</dbReference>
<gene>
    <name evidence="1" type="ordered locus">Dd703_1989</name>
</gene>
<organism evidence="1 2">
    <name type="scientific">Musicola paradisiaca (strain Ech703)</name>
    <name type="common">Dickeya paradisiaca</name>
    <name type="synonym">Dickeya dadantii</name>
    <dbReference type="NCBI Taxonomy" id="579405"/>
    <lineage>
        <taxon>Bacteria</taxon>
        <taxon>Pseudomonadati</taxon>
        <taxon>Pseudomonadota</taxon>
        <taxon>Gammaproteobacteria</taxon>
        <taxon>Enterobacterales</taxon>
        <taxon>Pectobacteriaceae</taxon>
        <taxon>Musicola</taxon>
    </lineage>
</organism>
<protein>
    <submittedName>
        <fullName evidence="1">Uncharacterized protein</fullName>
    </submittedName>
</protein>
<keyword evidence="2" id="KW-1185">Reference proteome</keyword>
<dbReference type="STRING" id="579405.Dd703_1989"/>
<proteinExistence type="predicted"/>
<accession>C6C5Y8</accession>
<evidence type="ECO:0000313" key="2">
    <source>
        <dbReference type="Proteomes" id="UP000002734"/>
    </source>
</evidence>
<dbReference type="EMBL" id="CP001654">
    <property type="protein sequence ID" value="ACS85779.1"/>
    <property type="molecule type" value="Genomic_DNA"/>
</dbReference>
<evidence type="ECO:0000313" key="1">
    <source>
        <dbReference type="EMBL" id="ACS85779.1"/>
    </source>
</evidence>
<dbReference type="HOGENOM" id="CLU_2715902_0_0_6"/>
<name>C6C5Y8_MUSP7</name>
<dbReference type="RefSeq" id="WP_012765596.1">
    <property type="nucleotide sequence ID" value="NC_012880.1"/>
</dbReference>
<reference evidence="1" key="1">
    <citation type="submission" date="2009-06" db="EMBL/GenBank/DDBJ databases">
        <title>Complete sequence of Dickeya dadantii Ech703.</title>
        <authorList>
            <consortium name="US DOE Joint Genome Institute"/>
            <person name="Lucas S."/>
            <person name="Copeland A."/>
            <person name="Lapidus A."/>
            <person name="Glavina del Rio T."/>
            <person name="Dalin E."/>
            <person name="Tice H."/>
            <person name="Bruce D."/>
            <person name="Goodwin L."/>
            <person name="Pitluck S."/>
            <person name="Chertkov O."/>
            <person name="Brettin T."/>
            <person name="Detter J.C."/>
            <person name="Han C."/>
            <person name="Larimer F."/>
            <person name="Land M."/>
            <person name="Hauser L."/>
            <person name="Kyrpides N."/>
            <person name="Mikhailova N."/>
            <person name="Balakrishnan V."/>
            <person name="Glasner J."/>
            <person name="Perna N.T."/>
        </authorList>
    </citation>
    <scope>NUCLEOTIDE SEQUENCE [LARGE SCALE GENOMIC DNA]</scope>
    <source>
        <strain evidence="1">Ech703</strain>
    </source>
</reference>
<dbReference type="AlphaFoldDB" id="C6C5Y8"/>
<dbReference type="KEGG" id="dda:Dd703_1989"/>